<evidence type="ECO:0000256" key="2">
    <source>
        <dbReference type="ARBA" id="ARBA00022485"/>
    </source>
</evidence>
<dbReference type="InterPro" id="IPR007197">
    <property type="entry name" value="rSAM"/>
</dbReference>
<dbReference type="InterPro" id="IPR058240">
    <property type="entry name" value="rSAM_sf"/>
</dbReference>
<name>A0A382FHN5_9ZZZZ</name>
<gene>
    <name evidence="8" type="ORF">METZ01_LOCUS214501</name>
</gene>
<evidence type="ECO:0000259" key="7">
    <source>
        <dbReference type="PROSITE" id="PS51918"/>
    </source>
</evidence>
<sequence>MEKEKSLDKKKFLLELQSLGARLDVPLEDRGRCGGAGPSDDKAFLLDGVPTMVPTLGEFAQESPYAVVRTDDGEYSVKNNGRTVMPVEFVSTPKFYDLKTKDGIAYKKIAVLHGVDVLATTVSQRCIRWRREGERCHFCAIENSLESGSTISLKTPDQLAEVAEAAVRLDGVKHMVMSIGTMNYRDMGVHYLVECTRAIKGVVPNLSIQVQFEPPENLGDMKNLHEVGVDAVGIHLESFSQEIRERITPGKAQISIGRYFEAFKYAVDIFGRNQVSTYIIVGLGDTEESIVEGCRQVAELGVYPFVVPLRPIIGTPLENVRAPDPKLMERIYLQVAKNNREFELAYMNSKAGCARCGACSGIAAFE</sequence>
<dbReference type="AlphaFoldDB" id="A0A382FHN5"/>
<keyword evidence="3" id="KW-0949">S-adenosyl-L-methionine</keyword>
<evidence type="ECO:0000256" key="6">
    <source>
        <dbReference type="ARBA" id="ARBA00023014"/>
    </source>
</evidence>
<dbReference type="GO" id="GO:0051539">
    <property type="term" value="F:4 iron, 4 sulfur cluster binding"/>
    <property type="evidence" value="ECO:0007669"/>
    <property type="project" value="UniProtKB-KW"/>
</dbReference>
<dbReference type="InterPro" id="IPR034405">
    <property type="entry name" value="F420"/>
</dbReference>
<dbReference type="SFLD" id="SFLDS00029">
    <property type="entry name" value="Radical_SAM"/>
    <property type="match status" value="1"/>
</dbReference>
<evidence type="ECO:0000313" key="8">
    <source>
        <dbReference type="EMBL" id="SVB61647.1"/>
    </source>
</evidence>
<dbReference type="InterPro" id="IPR013785">
    <property type="entry name" value="Aldolase_TIM"/>
</dbReference>
<comment type="cofactor">
    <cofactor evidence="1">
        <name>[4Fe-4S] cluster</name>
        <dbReference type="ChEBI" id="CHEBI:49883"/>
    </cofactor>
</comment>
<keyword evidence="4" id="KW-0479">Metal-binding</keyword>
<accession>A0A382FHN5</accession>
<dbReference type="InterPro" id="IPR016779">
    <property type="entry name" value="rSAM_MSMEG0568"/>
</dbReference>
<evidence type="ECO:0000256" key="3">
    <source>
        <dbReference type="ARBA" id="ARBA00022691"/>
    </source>
</evidence>
<keyword evidence="6" id="KW-0411">Iron-sulfur</keyword>
<dbReference type="NCBIfam" id="NF045502">
    <property type="entry name" value="variant_rSAM"/>
    <property type="match status" value="1"/>
</dbReference>
<evidence type="ECO:0000256" key="5">
    <source>
        <dbReference type="ARBA" id="ARBA00023004"/>
    </source>
</evidence>
<dbReference type="SUPFAM" id="SSF102114">
    <property type="entry name" value="Radical SAM enzymes"/>
    <property type="match status" value="1"/>
</dbReference>
<evidence type="ECO:0000256" key="4">
    <source>
        <dbReference type="ARBA" id="ARBA00022723"/>
    </source>
</evidence>
<dbReference type="InterPro" id="IPR006638">
    <property type="entry name" value="Elp3/MiaA/NifB-like_rSAM"/>
</dbReference>
<organism evidence="8">
    <name type="scientific">marine metagenome</name>
    <dbReference type="NCBI Taxonomy" id="408172"/>
    <lineage>
        <taxon>unclassified sequences</taxon>
        <taxon>metagenomes</taxon>
        <taxon>ecological metagenomes</taxon>
    </lineage>
</organism>
<evidence type="ECO:0000256" key="1">
    <source>
        <dbReference type="ARBA" id="ARBA00001966"/>
    </source>
</evidence>
<dbReference type="SFLD" id="SFLDG01107">
    <property type="entry name" value="Uncharacterised_Radical_SAM_Su"/>
    <property type="match status" value="1"/>
</dbReference>
<dbReference type="CDD" id="cd01335">
    <property type="entry name" value="Radical_SAM"/>
    <property type="match status" value="1"/>
</dbReference>
<protein>
    <recommendedName>
        <fullName evidence="7">Radical SAM core domain-containing protein</fullName>
    </recommendedName>
</protein>
<dbReference type="PROSITE" id="PS51918">
    <property type="entry name" value="RADICAL_SAM"/>
    <property type="match status" value="1"/>
</dbReference>
<dbReference type="PANTHER" id="PTHR43076:SF1">
    <property type="entry name" value="LIPOYL SYNTHASE 2"/>
    <property type="match status" value="1"/>
</dbReference>
<dbReference type="PANTHER" id="PTHR43076">
    <property type="entry name" value="FO SYNTHASE (COFH)"/>
    <property type="match status" value="1"/>
</dbReference>
<keyword evidence="5" id="KW-0408">Iron</keyword>
<dbReference type="Pfam" id="PF04055">
    <property type="entry name" value="Radical_SAM"/>
    <property type="match status" value="1"/>
</dbReference>
<dbReference type="GO" id="GO:0044689">
    <property type="term" value="F:7,8-didemethyl-8-hydroxy-5-deazariboflavin synthase activity"/>
    <property type="evidence" value="ECO:0007669"/>
    <property type="project" value="TreeGrafter"/>
</dbReference>
<feature type="domain" description="Radical SAM core" evidence="7">
    <location>
        <begin position="112"/>
        <end position="343"/>
    </location>
</feature>
<proteinExistence type="predicted"/>
<dbReference type="Gene3D" id="3.20.20.70">
    <property type="entry name" value="Aldolase class I"/>
    <property type="match status" value="1"/>
</dbReference>
<dbReference type="SMART" id="SM00729">
    <property type="entry name" value="Elp3"/>
    <property type="match status" value="1"/>
</dbReference>
<dbReference type="GO" id="GO:0046872">
    <property type="term" value="F:metal ion binding"/>
    <property type="evidence" value="ECO:0007669"/>
    <property type="project" value="UniProtKB-KW"/>
</dbReference>
<reference evidence="8" key="1">
    <citation type="submission" date="2018-05" db="EMBL/GenBank/DDBJ databases">
        <authorList>
            <person name="Lanie J.A."/>
            <person name="Ng W.-L."/>
            <person name="Kazmierczak K.M."/>
            <person name="Andrzejewski T.M."/>
            <person name="Davidsen T.M."/>
            <person name="Wayne K.J."/>
            <person name="Tettelin H."/>
            <person name="Glass J.I."/>
            <person name="Rusch D."/>
            <person name="Podicherti R."/>
            <person name="Tsui H.-C.T."/>
            <person name="Winkler M.E."/>
        </authorList>
    </citation>
    <scope>NUCLEOTIDE SEQUENCE</scope>
</reference>
<dbReference type="EMBL" id="UINC01049632">
    <property type="protein sequence ID" value="SVB61647.1"/>
    <property type="molecule type" value="Genomic_DNA"/>
</dbReference>
<keyword evidence="2" id="KW-0004">4Fe-4S</keyword>
<dbReference type="NCBIfam" id="TIGR04043">
    <property type="entry name" value="rSAM_MSMEG_0568"/>
    <property type="match status" value="1"/>
</dbReference>